<evidence type="ECO:0000259" key="2">
    <source>
        <dbReference type="Pfam" id="PF20151"/>
    </source>
</evidence>
<feature type="transmembrane region" description="Helical" evidence="1">
    <location>
        <begin position="163"/>
        <end position="181"/>
    </location>
</feature>
<keyword evidence="1" id="KW-1133">Transmembrane helix</keyword>
<feature type="transmembrane region" description="Helical" evidence="1">
    <location>
        <begin position="227"/>
        <end position="248"/>
    </location>
</feature>
<feature type="transmembrane region" description="Helical" evidence="1">
    <location>
        <begin position="202"/>
        <end position="221"/>
    </location>
</feature>
<dbReference type="OrthoDB" id="3020506at2759"/>
<sequence>MNVVQLIAAVLGLAATGCDIALTRQEELLYVWKKPLCITFVRCLFVFTRYLPVAIQVIDLIFVSMWMDGTKHVPANVSCMRILLFRYLACFSMLVLLELVLMLRVFALYDRSRVIGVFLLLLLNSRIAGAAYTMQHAFRFEAGKIIFFSHCIPAITYRDSLNVVLIHGELTIQFLILVLVMKRTVWDLRQYSHLLLSVLKRDGLIVFGAVGVALLAIGVGSVKKGTVTVFIFPFFIPLVSAMGCHAILNLQKLGSAGADANPSEQQKDLELTTFNAMNLTAWDERTFQTINHLPNVLENEIVTIHRATV</sequence>
<dbReference type="Proteomes" id="UP000772434">
    <property type="component" value="Unassembled WGS sequence"/>
</dbReference>
<evidence type="ECO:0000313" key="4">
    <source>
        <dbReference type="Proteomes" id="UP000772434"/>
    </source>
</evidence>
<name>A0A9P5UAJ3_9AGAR</name>
<reference evidence="3" key="1">
    <citation type="submission" date="2020-11" db="EMBL/GenBank/DDBJ databases">
        <authorList>
            <consortium name="DOE Joint Genome Institute"/>
            <person name="Ahrendt S."/>
            <person name="Riley R."/>
            <person name="Andreopoulos W."/>
            <person name="Labutti K."/>
            <person name="Pangilinan J."/>
            <person name="Ruiz-Duenas F.J."/>
            <person name="Barrasa J.M."/>
            <person name="Sanchez-Garcia M."/>
            <person name="Camarero S."/>
            <person name="Miyauchi S."/>
            <person name="Serrano A."/>
            <person name="Linde D."/>
            <person name="Babiker R."/>
            <person name="Drula E."/>
            <person name="Ayuso-Fernandez I."/>
            <person name="Pacheco R."/>
            <person name="Padilla G."/>
            <person name="Ferreira P."/>
            <person name="Barriuso J."/>
            <person name="Kellner H."/>
            <person name="Castanera R."/>
            <person name="Alfaro M."/>
            <person name="Ramirez L."/>
            <person name="Pisabarro A.G."/>
            <person name="Kuo A."/>
            <person name="Tritt A."/>
            <person name="Lipzen A."/>
            <person name="He G."/>
            <person name="Yan M."/>
            <person name="Ng V."/>
            <person name="Cullen D."/>
            <person name="Martin F."/>
            <person name="Rosso M.-N."/>
            <person name="Henrissat B."/>
            <person name="Hibbett D."/>
            <person name="Martinez A.T."/>
            <person name="Grigoriev I.V."/>
        </authorList>
    </citation>
    <scope>NUCLEOTIDE SEQUENCE</scope>
    <source>
        <strain evidence="3">AH 40177</strain>
    </source>
</reference>
<keyword evidence="1" id="KW-0472">Membrane</keyword>
<gene>
    <name evidence="3" type="ORF">BDP27DRAFT_440006</name>
</gene>
<dbReference type="EMBL" id="JADNRY010000027">
    <property type="protein sequence ID" value="KAF9072064.1"/>
    <property type="molecule type" value="Genomic_DNA"/>
</dbReference>
<comment type="caution">
    <text evidence="3">The sequence shown here is derived from an EMBL/GenBank/DDBJ whole genome shotgun (WGS) entry which is preliminary data.</text>
</comment>
<dbReference type="Pfam" id="PF20151">
    <property type="entry name" value="DUF6533"/>
    <property type="match status" value="1"/>
</dbReference>
<organism evidence="3 4">
    <name type="scientific">Rhodocollybia butyracea</name>
    <dbReference type="NCBI Taxonomy" id="206335"/>
    <lineage>
        <taxon>Eukaryota</taxon>
        <taxon>Fungi</taxon>
        <taxon>Dikarya</taxon>
        <taxon>Basidiomycota</taxon>
        <taxon>Agaricomycotina</taxon>
        <taxon>Agaricomycetes</taxon>
        <taxon>Agaricomycetidae</taxon>
        <taxon>Agaricales</taxon>
        <taxon>Marasmiineae</taxon>
        <taxon>Omphalotaceae</taxon>
        <taxon>Rhodocollybia</taxon>
    </lineage>
</organism>
<protein>
    <recommendedName>
        <fullName evidence="2">DUF6533 domain-containing protein</fullName>
    </recommendedName>
</protein>
<evidence type="ECO:0000256" key="1">
    <source>
        <dbReference type="SAM" id="Phobius"/>
    </source>
</evidence>
<proteinExistence type="predicted"/>
<evidence type="ECO:0000313" key="3">
    <source>
        <dbReference type="EMBL" id="KAF9072064.1"/>
    </source>
</evidence>
<keyword evidence="4" id="KW-1185">Reference proteome</keyword>
<keyword evidence="1" id="KW-0812">Transmembrane</keyword>
<dbReference type="AlphaFoldDB" id="A0A9P5UAJ3"/>
<accession>A0A9P5UAJ3</accession>
<feature type="domain" description="DUF6533" evidence="2">
    <location>
        <begin position="13"/>
        <end position="53"/>
    </location>
</feature>
<feature type="transmembrane region" description="Helical" evidence="1">
    <location>
        <begin position="115"/>
        <end position="133"/>
    </location>
</feature>
<feature type="transmembrane region" description="Helical" evidence="1">
    <location>
        <begin position="84"/>
        <end position="109"/>
    </location>
</feature>
<dbReference type="InterPro" id="IPR045340">
    <property type="entry name" value="DUF6533"/>
</dbReference>
<feature type="transmembrane region" description="Helical" evidence="1">
    <location>
        <begin position="39"/>
        <end position="63"/>
    </location>
</feature>